<dbReference type="KEGG" id="gacu:117558032"/>
<dbReference type="InParanoid" id="A0A6P8WQT3"/>
<dbReference type="Proteomes" id="UP000515161">
    <property type="component" value="Unplaced"/>
</dbReference>
<protein>
    <submittedName>
        <fullName evidence="3">Extensin-like</fullName>
    </submittedName>
</protein>
<dbReference type="AlphaFoldDB" id="A0A6P8WQT3"/>
<organism evidence="2 3">
    <name type="scientific">Gymnodraco acuticeps</name>
    <name type="common">Antarctic dragonfish</name>
    <dbReference type="NCBI Taxonomy" id="8218"/>
    <lineage>
        <taxon>Eukaryota</taxon>
        <taxon>Metazoa</taxon>
        <taxon>Chordata</taxon>
        <taxon>Craniata</taxon>
        <taxon>Vertebrata</taxon>
        <taxon>Euteleostomi</taxon>
        <taxon>Actinopterygii</taxon>
        <taxon>Neopterygii</taxon>
        <taxon>Teleostei</taxon>
        <taxon>Neoteleostei</taxon>
        <taxon>Acanthomorphata</taxon>
        <taxon>Eupercaria</taxon>
        <taxon>Perciformes</taxon>
        <taxon>Notothenioidei</taxon>
        <taxon>Bathydraconidae</taxon>
        <taxon>Gymnodraco</taxon>
    </lineage>
</organism>
<dbReference type="OrthoDB" id="8955269at2759"/>
<sequence>MATSRELYDGQPPLSPGPSRVRRIPGHLEDFELSYPHQPLYPPQMRPVSSPRPEYDESPSHGGHVSYPVAAHHPVGTPDHNWQRLEARWQTISRQMQELETDMDKVKITAHPKSALGYPSYHSQQFTAYQSRYSSLPQLELCSPTNQRMEETGLLSYPQAHPAHPQTSPSTSPPQSQANSPAPQTQQTSPAAPVTSAEQMQPAPPMAPRASATDTHSAPTASLMQPASPVTSPAVVQPEPPAWLIHPGVIPAPVAYPQSAPAPPEQPYNPHHRYWQTAPQPYQPMQYAAPPRVHHSYMMQPPAPAWPTANSNIPSMMEMAIASSYGIPKPRLTIFSSGKETDFLMLKKGLDSVLGPHQHLSEDYKYQILLDHLNFPSALQVAKRYINSPTPYTSAMQTLTQQYGQPRQLVQGELNDRCI</sequence>
<reference evidence="3" key="1">
    <citation type="submission" date="2025-08" db="UniProtKB">
        <authorList>
            <consortium name="RefSeq"/>
        </authorList>
    </citation>
    <scope>IDENTIFICATION</scope>
</reference>
<evidence type="ECO:0000313" key="2">
    <source>
        <dbReference type="Proteomes" id="UP000515161"/>
    </source>
</evidence>
<proteinExistence type="predicted"/>
<dbReference type="GeneID" id="117558032"/>
<gene>
    <name evidence="3" type="primary">LOC117558032</name>
</gene>
<feature type="region of interest" description="Disordered" evidence="1">
    <location>
        <begin position="1"/>
        <end position="79"/>
    </location>
</feature>
<accession>A0A6P8WQT3</accession>
<feature type="region of interest" description="Disordered" evidence="1">
    <location>
        <begin position="158"/>
        <end position="235"/>
    </location>
</feature>
<keyword evidence="2" id="KW-1185">Reference proteome</keyword>
<evidence type="ECO:0000313" key="3">
    <source>
        <dbReference type="RefSeq" id="XP_034089882.1"/>
    </source>
</evidence>
<feature type="compositionally biased region" description="Polar residues" evidence="1">
    <location>
        <begin position="212"/>
        <end position="231"/>
    </location>
</feature>
<name>A0A6P8WQT3_GYMAC</name>
<feature type="compositionally biased region" description="Low complexity" evidence="1">
    <location>
        <begin position="165"/>
        <end position="188"/>
    </location>
</feature>
<dbReference type="RefSeq" id="XP_034089882.1">
    <property type="nucleotide sequence ID" value="XM_034233991.1"/>
</dbReference>
<evidence type="ECO:0000256" key="1">
    <source>
        <dbReference type="SAM" id="MobiDB-lite"/>
    </source>
</evidence>